<evidence type="ECO:0000313" key="2">
    <source>
        <dbReference type="EMBL" id="PIQ86478.1"/>
    </source>
</evidence>
<evidence type="ECO:0000259" key="1">
    <source>
        <dbReference type="Pfam" id="PF14238"/>
    </source>
</evidence>
<proteinExistence type="predicted"/>
<reference evidence="2 3" key="1">
    <citation type="submission" date="2017-09" db="EMBL/GenBank/DDBJ databases">
        <title>Depth-based differentiation of microbial function through sediment-hosted aquifers and enrichment of novel symbionts in the deep terrestrial subsurface.</title>
        <authorList>
            <person name="Probst A.J."/>
            <person name="Ladd B."/>
            <person name="Jarett J.K."/>
            <person name="Geller-Mcgrath D.E."/>
            <person name="Sieber C.M."/>
            <person name="Emerson J.B."/>
            <person name="Anantharaman K."/>
            <person name="Thomas B.C."/>
            <person name="Malmstrom R."/>
            <person name="Stieglmeier M."/>
            <person name="Klingl A."/>
            <person name="Woyke T."/>
            <person name="Ryan C.M."/>
            <person name="Banfield J.F."/>
        </authorList>
    </citation>
    <scope>NUCLEOTIDE SEQUENCE [LARGE SCALE GENOMIC DNA]</scope>
    <source>
        <strain evidence="2">CG11_big_fil_rev_8_21_14_0_20_45_26</strain>
    </source>
</reference>
<name>A0A2H0LQ26_9BACT</name>
<dbReference type="InterPro" id="IPR025641">
    <property type="entry name" value="DUF4340"/>
</dbReference>
<accession>A0A2H0LQ26</accession>
<dbReference type="Pfam" id="PF14238">
    <property type="entry name" value="DUF4340"/>
    <property type="match status" value="1"/>
</dbReference>
<feature type="domain" description="DUF4340" evidence="1">
    <location>
        <begin position="86"/>
        <end position="259"/>
    </location>
</feature>
<dbReference type="AlphaFoldDB" id="A0A2H0LQ26"/>
<sequence>MNTKWRRIIILFLVFLTLFFLYRHYQQETPVPHEPKMAKPTPEETNQSKQPQFLITNTEGQVFDHLTFQVFNQKEEFRFEKKSGGWWMIFPVEHPAVSSTVAGLVNLLTATERIKPFKISKDHFLNNYGFDDPALRICTKTGHQAVEKCLLVGDHNPLNYTSYAHFEDEQDIFLIPDSFRDTFQNQSRYALLRKQIFPYALREGVGVTVQRAELQMELKKVGDLWQVTVPIEKKIDAGSVDKLLNLLNNLYIREFEFNSDWHDPAFGFDASEPVFIRLTFADGSHETIYFGKDVPGLFAYQARFEKLPYAAQISKDKVDEIFTLCSELLFRKLI</sequence>
<dbReference type="EMBL" id="PCVY01000043">
    <property type="protein sequence ID" value="PIQ86478.1"/>
    <property type="molecule type" value="Genomic_DNA"/>
</dbReference>
<organism evidence="2 3">
    <name type="scientific">Candidatus Abzuiibacterium crystallinum</name>
    <dbReference type="NCBI Taxonomy" id="1974748"/>
    <lineage>
        <taxon>Bacteria</taxon>
        <taxon>Pseudomonadati</taxon>
        <taxon>Candidatus Omnitrophota</taxon>
        <taxon>Candidatus Abzuiibacterium</taxon>
    </lineage>
</organism>
<gene>
    <name evidence="2" type="ORF">COV74_04695</name>
</gene>
<dbReference type="Proteomes" id="UP000230859">
    <property type="component" value="Unassembled WGS sequence"/>
</dbReference>
<evidence type="ECO:0000313" key="3">
    <source>
        <dbReference type="Proteomes" id="UP000230859"/>
    </source>
</evidence>
<protein>
    <recommendedName>
        <fullName evidence="1">DUF4340 domain-containing protein</fullName>
    </recommendedName>
</protein>
<comment type="caution">
    <text evidence="2">The sequence shown here is derived from an EMBL/GenBank/DDBJ whole genome shotgun (WGS) entry which is preliminary data.</text>
</comment>